<organism evidence="7 8">
    <name type="scientific">Haloechinothrix alba</name>
    <dbReference type="NCBI Taxonomy" id="664784"/>
    <lineage>
        <taxon>Bacteria</taxon>
        <taxon>Bacillati</taxon>
        <taxon>Actinomycetota</taxon>
        <taxon>Actinomycetes</taxon>
        <taxon>Pseudonocardiales</taxon>
        <taxon>Pseudonocardiaceae</taxon>
        <taxon>Haloechinothrix</taxon>
    </lineage>
</organism>
<evidence type="ECO:0000256" key="4">
    <source>
        <dbReference type="SAM" id="MobiDB-lite"/>
    </source>
</evidence>
<feature type="transmembrane region" description="Helical" evidence="5">
    <location>
        <begin position="45"/>
        <end position="67"/>
    </location>
</feature>
<feature type="compositionally biased region" description="Basic residues" evidence="4">
    <location>
        <begin position="341"/>
        <end position="350"/>
    </location>
</feature>
<evidence type="ECO:0000256" key="2">
    <source>
        <dbReference type="ARBA" id="ARBA00022777"/>
    </source>
</evidence>
<reference evidence="7 8" key="1">
    <citation type="submission" date="2017-06" db="EMBL/GenBank/DDBJ databases">
        <authorList>
            <person name="Kim H.J."/>
            <person name="Triplett B.A."/>
        </authorList>
    </citation>
    <scope>NUCLEOTIDE SEQUENCE [LARGE SCALE GENOMIC DNA]</scope>
    <source>
        <strain evidence="7 8">DSM 45207</strain>
    </source>
</reference>
<name>A0A238VE40_9PSEU</name>
<dbReference type="GO" id="GO:0016020">
    <property type="term" value="C:membrane"/>
    <property type="evidence" value="ECO:0007669"/>
    <property type="project" value="InterPro"/>
</dbReference>
<dbReference type="Gene3D" id="6.10.250.2870">
    <property type="match status" value="1"/>
</dbReference>
<keyword evidence="8" id="KW-1185">Reference proteome</keyword>
<dbReference type="PANTHER" id="PTHR24421">
    <property type="entry name" value="NITRATE/NITRITE SENSOR PROTEIN NARX-RELATED"/>
    <property type="match status" value="1"/>
</dbReference>
<feature type="region of interest" description="Disordered" evidence="4">
    <location>
        <begin position="298"/>
        <end position="350"/>
    </location>
</feature>
<feature type="compositionally biased region" description="Basic residues" evidence="4">
    <location>
        <begin position="304"/>
        <end position="314"/>
    </location>
</feature>
<accession>A0A238VE40</accession>
<evidence type="ECO:0000313" key="8">
    <source>
        <dbReference type="Proteomes" id="UP000198348"/>
    </source>
</evidence>
<evidence type="ECO:0000256" key="3">
    <source>
        <dbReference type="ARBA" id="ARBA00023012"/>
    </source>
</evidence>
<dbReference type="OrthoDB" id="5241784at2"/>
<evidence type="ECO:0000259" key="6">
    <source>
        <dbReference type="Pfam" id="PF07730"/>
    </source>
</evidence>
<sequence length="350" mass="37395">MSTDPAGVRAARPAWQARRMCPTPARPLDHSAQVRRVHLYTDSSLYLMLAAVPVIASARLITVLAGSRSPGSAGTLLALLVTHWFVGMWLLHATTRQYPHVRPLPVPPLVTLAATTITTGTVAVLLPGPDAETARWIAVSIGYVATTAVAPLLRGVACVLWPAGVGAVAAAVIEPIPAGILHALIAAGLIATVRVSLWLRDVVRVLDDARSAQSALAVAEERLRISRDLHDILGRNLAAIAVKSELAAELGKRDGRRATEQMLEVRGLADESLRETRDLAHGYRDVELDGEVAGARAAGGSGHHLYHRPRRGRCGHADRARAGDGRLGHPRSDDECPAAQLRRHMLHTPP</sequence>
<dbReference type="GO" id="GO:0046983">
    <property type="term" value="F:protein dimerization activity"/>
    <property type="evidence" value="ECO:0007669"/>
    <property type="project" value="InterPro"/>
</dbReference>
<feature type="domain" description="Signal transduction histidine kinase subgroup 3 dimerisation and phosphoacceptor" evidence="6">
    <location>
        <begin position="221"/>
        <end position="287"/>
    </location>
</feature>
<dbReference type="Proteomes" id="UP000198348">
    <property type="component" value="Unassembled WGS sequence"/>
</dbReference>
<keyword evidence="2 7" id="KW-0418">Kinase</keyword>
<keyword evidence="3" id="KW-0902">Two-component regulatory system</keyword>
<dbReference type="PANTHER" id="PTHR24421:SF63">
    <property type="entry name" value="SENSOR HISTIDINE KINASE DESK"/>
    <property type="match status" value="1"/>
</dbReference>
<dbReference type="Pfam" id="PF07730">
    <property type="entry name" value="HisKA_3"/>
    <property type="match status" value="1"/>
</dbReference>
<evidence type="ECO:0000256" key="5">
    <source>
        <dbReference type="SAM" id="Phobius"/>
    </source>
</evidence>
<dbReference type="AlphaFoldDB" id="A0A238VE40"/>
<keyword evidence="5" id="KW-1133">Transmembrane helix</keyword>
<proteinExistence type="predicted"/>
<keyword evidence="1" id="KW-0808">Transferase</keyword>
<evidence type="ECO:0000313" key="7">
    <source>
        <dbReference type="EMBL" id="SNR32655.1"/>
    </source>
</evidence>
<dbReference type="RefSeq" id="WP_141134549.1">
    <property type="nucleotide sequence ID" value="NZ_FZNW01000002.1"/>
</dbReference>
<feature type="compositionally biased region" description="Basic and acidic residues" evidence="4">
    <location>
        <begin position="315"/>
        <end position="334"/>
    </location>
</feature>
<dbReference type="GO" id="GO:0000155">
    <property type="term" value="F:phosphorelay sensor kinase activity"/>
    <property type="evidence" value="ECO:0007669"/>
    <property type="project" value="InterPro"/>
</dbReference>
<keyword evidence="5" id="KW-0472">Membrane</keyword>
<feature type="transmembrane region" description="Helical" evidence="5">
    <location>
        <begin position="133"/>
        <end position="150"/>
    </location>
</feature>
<dbReference type="EMBL" id="FZNW01000002">
    <property type="protein sequence ID" value="SNR32655.1"/>
    <property type="molecule type" value="Genomic_DNA"/>
</dbReference>
<evidence type="ECO:0000256" key="1">
    <source>
        <dbReference type="ARBA" id="ARBA00022679"/>
    </source>
</evidence>
<dbReference type="InterPro" id="IPR011712">
    <property type="entry name" value="Sig_transdc_His_kin_sub3_dim/P"/>
</dbReference>
<feature type="transmembrane region" description="Helical" evidence="5">
    <location>
        <begin position="104"/>
        <end position="127"/>
    </location>
</feature>
<gene>
    <name evidence="7" type="ORF">SAMN06265360_102140</name>
</gene>
<feature type="transmembrane region" description="Helical" evidence="5">
    <location>
        <begin position="73"/>
        <end position="92"/>
    </location>
</feature>
<keyword evidence="5" id="KW-0812">Transmembrane</keyword>
<protein>
    <submittedName>
        <fullName evidence="7">Histidine kinase</fullName>
    </submittedName>
</protein>
<dbReference type="InterPro" id="IPR050482">
    <property type="entry name" value="Sensor_HK_TwoCompSys"/>
</dbReference>